<proteinExistence type="predicted"/>
<evidence type="ECO:0000313" key="1">
    <source>
        <dbReference type="EMBL" id="ATZ17958.1"/>
    </source>
</evidence>
<dbReference type="KEGG" id="eml:EMELA_v1c03970"/>
<reference evidence="1 2" key="1">
    <citation type="submission" date="2017-11" db="EMBL/GenBank/DDBJ databases">
        <title>Genome sequence of Entomoplasma melaleucae M1 (ATCC 49191).</title>
        <authorList>
            <person name="Lo W.-S."/>
            <person name="Gasparich G.E."/>
            <person name="Kuo C.-H."/>
        </authorList>
    </citation>
    <scope>NUCLEOTIDE SEQUENCE [LARGE SCALE GENOMIC DNA]</scope>
    <source>
        <strain evidence="1 2">M1</strain>
    </source>
</reference>
<organism evidence="1 2">
    <name type="scientific">Mesoplasma melaleucae</name>
    <dbReference type="NCBI Taxonomy" id="81459"/>
    <lineage>
        <taxon>Bacteria</taxon>
        <taxon>Bacillati</taxon>
        <taxon>Mycoplasmatota</taxon>
        <taxon>Mollicutes</taxon>
        <taxon>Entomoplasmatales</taxon>
        <taxon>Entomoplasmataceae</taxon>
        <taxon>Mesoplasma</taxon>
    </lineage>
</organism>
<keyword evidence="2" id="KW-1185">Reference proteome</keyword>
<protein>
    <submittedName>
        <fullName evidence="1">Uncharacterized protein</fullName>
    </submittedName>
</protein>
<dbReference type="STRING" id="1408435.GCA_000685885_00730"/>
<name>A0A2K8NXQ7_9MOLU</name>
<gene>
    <name evidence="1" type="ORF">EMELA_v1c03970</name>
</gene>
<dbReference type="Proteomes" id="UP000231896">
    <property type="component" value="Chromosome"/>
</dbReference>
<dbReference type="AlphaFoldDB" id="A0A2K8NXQ7"/>
<sequence>MFLQTYKISLIIILNPEPAVKTVLDELDLTNKNIGQFCCNNGRKLSLISKHYNANGVEFDIVENFI</sequence>
<accession>A0A2K8NXQ7</accession>
<evidence type="ECO:0000313" key="2">
    <source>
        <dbReference type="Proteomes" id="UP000231896"/>
    </source>
</evidence>
<dbReference type="EMBL" id="CP024964">
    <property type="protein sequence ID" value="ATZ17958.1"/>
    <property type="molecule type" value="Genomic_DNA"/>
</dbReference>